<dbReference type="PROSITE" id="PS51910">
    <property type="entry name" value="GH18_2"/>
    <property type="match status" value="1"/>
</dbReference>
<name>A0ABD2PE63_9CUCU</name>
<dbReference type="PANTHER" id="PTHR11177:SF360">
    <property type="entry name" value="CHITINASE 4-RELATED"/>
    <property type="match status" value="1"/>
</dbReference>
<dbReference type="CDD" id="cd02872">
    <property type="entry name" value="GH18_chitolectin_chitotriosidase"/>
    <property type="match status" value="1"/>
</dbReference>
<dbReference type="PANTHER" id="PTHR11177">
    <property type="entry name" value="CHITINASE"/>
    <property type="match status" value="1"/>
</dbReference>
<keyword evidence="9" id="KW-1185">Reference proteome</keyword>
<feature type="signal peptide" evidence="6">
    <location>
        <begin position="1"/>
        <end position="19"/>
    </location>
</feature>
<dbReference type="InterPro" id="IPR017853">
    <property type="entry name" value="GH"/>
</dbReference>
<dbReference type="SMART" id="SM00636">
    <property type="entry name" value="Glyco_18"/>
    <property type="match status" value="1"/>
</dbReference>
<dbReference type="SUPFAM" id="SSF51445">
    <property type="entry name" value="(Trans)glycosidases"/>
    <property type="match status" value="1"/>
</dbReference>
<keyword evidence="1 4" id="KW-0378">Hydrolase</keyword>
<comment type="caution">
    <text evidence="8">The sequence shown here is derived from an EMBL/GenBank/DDBJ whole genome shotgun (WGS) entry which is preliminary data.</text>
</comment>
<evidence type="ECO:0000259" key="7">
    <source>
        <dbReference type="PROSITE" id="PS51910"/>
    </source>
</evidence>
<dbReference type="InterPro" id="IPR001579">
    <property type="entry name" value="Glyco_hydro_18_chit_AS"/>
</dbReference>
<evidence type="ECO:0000256" key="1">
    <source>
        <dbReference type="ARBA" id="ARBA00022801"/>
    </source>
</evidence>
<dbReference type="Proteomes" id="UP001516400">
    <property type="component" value="Unassembled WGS sequence"/>
</dbReference>
<gene>
    <name evidence="8" type="ORF">HHI36_003649</name>
</gene>
<dbReference type="Pfam" id="PF00704">
    <property type="entry name" value="Glyco_hydro_18"/>
    <property type="match status" value="1"/>
</dbReference>
<evidence type="ECO:0000256" key="6">
    <source>
        <dbReference type="SAM" id="SignalP"/>
    </source>
</evidence>
<keyword evidence="3 4" id="KW-0326">Glycosidase</keyword>
<dbReference type="InterPro" id="IPR050314">
    <property type="entry name" value="Glycosyl_Hydrlase_18"/>
</dbReference>
<dbReference type="InterPro" id="IPR029070">
    <property type="entry name" value="Chitinase_insertion_sf"/>
</dbReference>
<keyword evidence="6" id="KW-0732">Signal</keyword>
<organism evidence="8 9">
    <name type="scientific">Cryptolaemus montrouzieri</name>
    <dbReference type="NCBI Taxonomy" id="559131"/>
    <lineage>
        <taxon>Eukaryota</taxon>
        <taxon>Metazoa</taxon>
        <taxon>Ecdysozoa</taxon>
        <taxon>Arthropoda</taxon>
        <taxon>Hexapoda</taxon>
        <taxon>Insecta</taxon>
        <taxon>Pterygota</taxon>
        <taxon>Neoptera</taxon>
        <taxon>Endopterygota</taxon>
        <taxon>Coleoptera</taxon>
        <taxon>Polyphaga</taxon>
        <taxon>Cucujiformia</taxon>
        <taxon>Coccinelloidea</taxon>
        <taxon>Coccinellidae</taxon>
        <taxon>Scymninae</taxon>
        <taxon>Scymnini</taxon>
        <taxon>Cryptolaemus</taxon>
    </lineage>
</organism>
<keyword evidence="2" id="KW-1015">Disulfide bond</keyword>
<dbReference type="AlphaFoldDB" id="A0ABD2PE63"/>
<sequence length="386" mass="43164">MYLKFLVFLTATAVGSTSAANLVCYFTSWTVYRPGNGNYTVQNLPADLCTHVNYGFVGLQEWDGSLVILDDDEADRRQELEHLKQKRDENPSLKLIVSMGGWNEGSEKYSHVAADPNLRQNLIQSVLDFLDKYEFDGFDLDWEYPAQRGGQPEDVDNFIVLLQELKAALTPKNYLLTVAVSGGIASANTSYDIVRLSETVDMIDVMAFDYHGAFDNYVGHYAPLNASHLDVTDLQKELNVFRGITYWIESGAPPSKLNLGMGTYGRGFTLADPSNTSLYAPTVGDGNRQAPYTRTDGNVGYNEVCELYLATYQYYWDDEQQVPHIVNGDQWIGYDDMRSIELKARLAKSLGLAGAMIWSLDTDDFHGICGNGPYPLINTVKRVLNE</sequence>
<dbReference type="PROSITE" id="PS01095">
    <property type="entry name" value="GH18_1"/>
    <property type="match status" value="1"/>
</dbReference>
<comment type="similarity">
    <text evidence="5">Belongs to the glycosyl hydrolase 18 family.</text>
</comment>
<feature type="chain" id="PRO_5044742446" description="GH18 domain-containing protein" evidence="6">
    <location>
        <begin position="20"/>
        <end position="386"/>
    </location>
</feature>
<dbReference type="GO" id="GO:0006032">
    <property type="term" value="P:chitin catabolic process"/>
    <property type="evidence" value="ECO:0007669"/>
    <property type="project" value="UniProtKB-ARBA"/>
</dbReference>
<dbReference type="InterPro" id="IPR001223">
    <property type="entry name" value="Glyco_hydro18_cat"/>
</dbReference>
<evidence type="ECO:0000256" key="5">
    <source>
        <dbReference type="RuleBase" id="RU004453"/>
    </source>
</evidence>
<dbReference type="Gene3D" id="3.20.20.80">
    <property type="entry name" value="Glycosidases"/>
    <property type="match status" value="1"/>
</dbReference>
<evidence type="ECO:0000256" key="3">
    <source>
        <dbReference type="ARBA" id="ARBA00023295"/>
    </source>
</evidence>
<proteinExistence type="inferred from homology"/>
<protein>
    <recommendedName>
        <fullName evidence="7">GH18 domain-containing protein</fullName>
    </recommendedName>
</protein>
<feature type="domain" description="GH18" evidence="7">
    <location>
        <begin position="20"/>
        <end position="386"/>
    </location>
</feature>
<dbReference type="FunFam" id="3.10.50.10:FF:000001">
    <property type="entry name" value="Chitinase 3-like 1"/>
    <property type="match status" value="1"/>
</dbReference>
<evidence type="ECO:0000313" key="9">
    <source>
        <dbReference type="Proteomes" id="UP001516400"/>
    </source>
</evidence>
<accession>A0ABD2PE63</accession>
<evidence type="ECO:0000256" key="4">
    <source>
        <dbReference type="RuleBase" id="RU000489"/>
    </source>
</evidence>
<evidence type="ECO:0000256" key="2">
    <source>
        <dbReference type="ARBA" id="ARBA00023157"/>
    </source>
</evidence>
<reference evidence="8 9" key="1">
    <citation type="journal article" date="2021" name="BMC Biol.">
        <title>Horizontally acquired antibacterial genes associated with adaptive radiation of ladybird beetles.</title>
        <authorList>
            <person name="Li H.S."/>
            <person name="Tang X.F."/>
            <person name="Huang Y.H."/>
            <person name="Xu Z.Y."/>
            <person name="Chen M.L."/>
            <person name="Du X.Y."/>
            <person name="Qiu B.Y."/>
            <person name="Chen P.T."/>
            <person name="Zhang W."/>
            <person name="Slipinski A."/>
            <person name="Escalona H.E."/>
            <person name="Waterhouse R.M."/>
            <person name="Zwick A."/>
            <person name="Pang H."/>
        </authorList>
    </citation>
    <scope>NUCLEOTIDE SEQUENCE [LARGE SCALE GENOMIC DNA]</scope>
    <source>
        <strain evidence="8">SYSU2018</strain>
    </source>
</reference>
<dbReference type="EMBL" id="JABFTP020000185">
    <property type="protein sequence ID" value="KAL3289215.1"/>
    <property type="molecule type" value="Genomic_DNA"/>
</dbReference>
<dbReference type="SUPFAM" id="SSF54556">
    <property type="entry name" value="Chitinase insertion domain"/>
    <property type="match status" value="1"/>
</dbReference>
<dbReference type="InterPro" id="IPR011583">
    <property type="entry name" value="Chitinase_II/V-like_cat"/>
</dbReference>
<evidence type="ECO:0000313" key="8">
    <source>
        <dbReference type="EMBL" id="KAL3289215.1"/>
    </source>
</evidence>
<dbReference type="GO" id="GO:0004568">
    <property type="term" value="F:chitinase activity"/>
    <property type="evidence" value="ECO:0007669"/>
    <property type="project" value="UniProtKB-ARBA"/>
</dbReference>
<dbReference type="Gene3D" id="3.10.50.10">
    <property type="match status" value="1"/>
</dbReference>